<name>A0A2T2P882_CORCC</name>
<gene>
    <name evidence="1" type="ORF">BS50DRAFT_580735</name>
</gene>
<protein>
    <submittedName>
        <fullName evidence="1">Uncharacterized protein</fullName>
    </submittedName>
</protein>
<accession>A0A2T2P882</accession>
<evidence type="ECO:0000313" key="2">
    <source>
        <dbReference type="Proteomes" id="UP000240883"/>
    </source>
</evidence>
<keyword evidence="2" id="KW-1185">Reference proteome</keyword>
<dbReference type="Proteomes" id="UP000240883">
    <property type="component" value="Unassembled WGS sequence"/>
</dbReference>
<proteinExistence type="predicted"/>
<dbReference type="OrthoDB" id="3800843at2759"/>
<sequence length="258" mass="29637">MAIIQILNSPNAERYIPVLQIMRDRGVDIVSSVNEMIAGDLVKYHFFSTTSRDEGALYRTLRYLKLVYHVDVWSLQLSQWRDLWLQPLQQRPKLLEQSLAHGFDPNSRKASKGFSILGLALMAVVRAKKKKRMGESIDLPLWHCLALLIKAKADIHYQRPQSFDHASHCTDIETISHYALSVDVGNEWDLALRECGLDPDDVYRENFQRMKRAFRLYGATRTGIDEQSLDVPSASGLRCRSCRRKVCQRDHGSFGFGR</sequence>
<dbReference type="AlphaFoldDB" id="A0A2T2P882"/>
<dbReference type="EMBL" id="KZ678128">
    <property type="protein sequence ID" value="PSN73861.1"/>
    <property type="molecule type" value="Genomic_DNA"/>
</dbReference>
<evidence type="ECO:0000313" key="1">
    <source>
        <dbReference type="EMBL" id="PSN73861.1"/>
    </source>
</evidence>
<reference evidence="1 2" key="1">
    <citation type="journal article" date="2018" name="Front. Microbiol.">
        <title>Genome-Wide Analysis of Corynespora cassiicola Leaf Fall Disease Putative Effectors.</title>
        <authorList>
            <person name="Lopez D."/>
            <person name="Ribeiro S."/>
            <person name="Label P."/>
            <person name="Fumanal B."/>
            <person name="Venisse J.S."/>
            <person name="Kohler A."/>
            <person name="de Oliveira R.R."/>
            <person name="Labutti K."/>
            <person name="Lipzen A."/>
            <person name="Lail K."/>
            <person name="Bauer D."/>
            <person name="Ohm R.A."/>
            <person name="Barry K.W."/>
            <person name="Spatafora J."/>
            <person name="Grigoriev I.V."/>
            <person name="Martin F.M."/>
            <person name="Pujade-Renaud V."/>
        </authorList>
    </citation>
    <scope>NUCLEOTIDE SEQUENCE [LARGE SCALE GENOMIC DNA]</scope>
    <source>
        <strain evidence="1 2">Philippines</strain>
    </source>
</reference>
<organism evidence="1 2">
    <name type="scientific">Corynespora cassiicola Philippines</name>
    <dbReference type="NCBI Taxonomy" id="1448308"/>
    <lineage>
        <taxon>Eukaryota</taxon>
        <taxon>Fungi</taxon>
        <taxon>Dikarya</taxon>
        <taxon>Ascomycota</taxon>
        <taxon>Pezizomycotina</taxon>
        <taxon>Dothideomycetes</taxon>
        <taxon>Pleosporomycetidae</taxon>
        <taxon>Pleosporales</taxon>
        <taxon>Corynesporascaceae</taxon>
        <taxon>Corynespora</taxon>
    </lineage>
</organism>